<evidence type="ECO:0000256" key="5">
    <source>
        <dbReference type="ARBA" id="ARBA00022989"/>
    </source>
</evidence>
<keyword evidence="3 7" id="KW-0812">Transmembrane</keyword>
<evidence type="ECO:0000256" key="4">
    <source>
        <dbReference type="ARBA" id="ARBA00022824"/>
    </source>
</evidence>
<dbReference type="Proteomes" id="UP000483672">
    <property type="component" value="Unassembled WGS sequence"/>
</dbReference>
<keyword evidence="4 7" id="KW-0256">Endoplasmic reticulum</keyword>
<dbReference type="GO" id="GO:0030234">
    <property type="term" value="F:enzyme regulator activity"/>
    <property type="evidence" value="ECO:0007669"/>
    <property type="project" value="UniProtKB-UniRule"/>
</dbReference>
<protein>
    <recommendedName>
        <fullName evidence="7">Dolichol phosphate-mannose biosynthesis regulatory protein</fullName>
    </recommendedName>
</protein>
<gene>
    <name evidence="9" type="ORF">TWF191_002158</name>
</gene>
<organism evidence="9 10">
    <name type="scientific">Orbilia oligospora</name>
    <name type="common">Nematode-trapping fungus</name>
    <name type="synonym">Arthrobotrys oligospora</name>
    <dbReference type="NCBI Taxonomy" id="2813651"/>
    <lineage>
        <taxon>Eukaryota</taxon>
        <taxon>Fungi</taxon>
        <taxon>Dikarya</taxon>
        <taxon>Ascomycota</taxon>
        <taxon>Pezizomycotina</taxon>
        <taxon>Orbiliomycetes</taxon>
        <taxon>Orbiliales</taxon>
        <taxon>Orbiliaceae</taxon>
        <taxon>Orbilia</taxon>
    </lineage>
</organism>
<comment type="function">
    <text evidence="7">Regulatory subunit of the dolichol-phosphate mannose (DPM) synthase complex; essential for the ER localization.</text>
</comment>
<dbReference type="GO" id="GO:0005789">
    <property type="term" value="C:endoplasmic reticulum membrane"/>
    <property type="evidence" value="ECO:0007669"/>
    <property type="project" value="UniProtKB-SubCell"/>
</dbReference>
<keyword evidence="5 7" id="KW-1133">Transmembrane helix</keyword>
<dbReference type="UniPathway" id="UPA00378"/>
<dbReference type="GO" id="GO:0180047">
    <property type="term" value="P:dolichol phosphate mannose biosynthetic process"/>
    <property type="evidence" value="ECO:0007669"/>
    <property type="project" value="InterPro"/>
</dbReference>
<dbReference type="AlphaFoldDB" id="A0A7C8QC99"/>
<evidence type="ECO:0000313" key="9">
    <source>
        <dbReference type="EMBL" id="KAF3204814.1"/>
    </source>
</evidence>
<dbReference type="PANTHER" id="PTHR15039">
    <property type="entry name" value="DOLICHOL PHOSPHATE-MANNOSE BIOSYNTHESIS REGULATORY PROTEIN"/>
    <property type="match status" value="1"/>
</dbReference>
<feature type="compositionally biased region" description="Polar residues" evidence="8">
    <location>
        <begin position="1"/>
        <end position="12"/>
    </location>
</feature>
<evidence type="ECO:0000256" key="6">
    <source>
        <dbReference type="ARBA" id="ARBA00023136"/>
    </source>
</evidence>
<comment type="pathway">
    <text evidence="7">Protein modification; protein glycosylation.</text>
</comment>
<comment type="subunit">
    <text evidence="7">Component of the dolichol-phosphate mannose (DPM) synthase complex.</text>
</comment>
<evidence type="ECO:0000256" key="3">
    <source>
        <dbReference type="ARBA" id="ARBA00022692"/>
    </source>
</evidence>
<evidence type="ECO:0000256" key="7">
    <source>
        <dbReference type="RuleBase" id="RU365084"/>
    </source>
</evidence>
<dbReference type="GO" id="GO:0006506">
    <property type="term" value="P:GPI anchor biosynthetic process"/>
    <property type="evidence" value="ECO:0007669"/>
    <property type="project" value="TreeGrafter"/>
</dbReference>
<keyword evidence="6 7" id="KW-0472">Membrane</keyword>
<reference evidence="9 10" key="1">
    <citation type="submission" date="2019-06" db="EMBL/GenBank/DDBJ databases">
        <authorList>
            <person name="Palmer J.M."/>
        </authorList>
    </citation>
    <scope>NUCLEOTIDE SEQUENCE [LARGE SCALE GENOMIC DNA]</scope>
    <source>
        <strain evidence="9 10">TWF191</strain>
    </source>
</reference>
<dbReference type="Pfam" id="PF07297">
    <property type="entry name" value="DPM2"/>
    <property type="match status" value="1"/>
</dbReference>
<feature type="transmembrane region" description="Helical" evidence="7">
    <location>
        <begin position="97"/>
        <end position="122"/>
    </location>
</feature>
<feature type="transmembrane region" description="Helical" evidence="7">
    <location>
        <begin position="56"/>
        <end position="77"/>
    </location>
</feature>
<name>A0A7C8QC99_ORBOL</name>
<evidence type="ECO:0000256" key="2">
    <source>
        <dbReference type="ARBA" id="ARBA00005478"/>
    </source>
</evidence>
<feature type="region of interest" description="Disordered" evidence="8">
    <location>
        <begin position="1"/>
        <end position="24"/>
    </location>
</feature>
<accession>A0A7C8QC99</accession>
<evidence type="ECO:0000256" key="1">
    <source>
        <dbReference type="ARBA" id="ARBA00004477"/>
    </source>
</evidence>
<evidence type="ECO:0000313" key="10">
    <source>
        <dbReference type="Proteomes" id="UP000483672"/>
    </source>
</evidence>
<evidence type="ECO:0000256" key="8">
    <source>
        <dbReference type="SAM" id="MobiDB-lite"/>
    </source>
</evidence>
<comment type="subcellular location">
    <subcellularLocation>
        <location evidence="1 7">Endoplasmic reticulum membrane</location>
        <topology evidence="1 7">Multi-pass membrane protein</topology>
    </subcellularLocation>
</comment>
<dbReference type="InterPro" id="IPR009914">
    <property type="entry name" value="DPM2"/>
</dbReference>
<sequence>MMCVESQNSSPAKTRIKRATSPKQTSVNAAGHTYLPSSTIHLLCTLQAIFKMLDKIAGLAMLLIASTVFLYYTVWTLLTPFVDEDHPIQSLFPPRVWAIRIPVILLLLISAVVGSFLSVVMINSAKKKKAKKAAAAAKKTS</sequence>
<dbReference type="EMBL" id="WIPF01000140">
    <property type="protein sequence ID" value="KAF3204814.1"/>
    <property type="molecule type" value="Genomic_DNA"/>
</dbReference>
<dbReference type="PANTHER" id="PTHR15039:SF11">
    <property type="entry name" value="DOLICHOL PHOSPHATE-MANNOSE BIOSYNTHESIS REGULATORY PROTEIN"/>
    <property type="match status" value="1"/>
</dbReference>
<dbReference type="GO" id="GO:0033185">
    <property type="term" value="C:dolichol-phosphate-mannose synthase complex"/>
    <property type="evidence" value="ECO:0007669"/>
    <property type="project" value="TreeGrafter"/>
</dbReference>
<comment type="caution">
    <text evidence="9">The sequence shown here is derived from an EMBL/GenBank/DDBJ whole genome shotgun (WGS) entry which is preliminary data.</text>
</comment>
<proteinExistence type="inferred from homology"/>
<comment type="similarity">
    <text evidence="2 7">Belongs to the DPM2 family.</text>
</comment>